<organism evidence="3 4">
    <name type="scientific">Salinivibrio sharmensis</name>
    <dbReference type="NCBI Taxonomy" id="390883"/>
    <lineage>
        <taxon>Bacteria</taxon>
        <taxon>Pseudomonadati</taxon>
        <taxon>Pseudomonadota</taxon>
        <taxon>Gammaproteobacteria</taxon>
        <taxon>Vibrionales</taxon>
        <taxon>Vibrionaceae</taxon>
        <taxon>Salinivibrio</taxon>
    </lineage>
</organism>
<proteinExistence type="predicted"/>
<keyword evidence="2" id="KW-1133">Transmembrane helix</keyword>
<evidence type="ECO:0000256" key="1">
    <source>
        <dbReference type="SAM" id="Coils"/>
    </source>
</evidence>
<keyword evidence="4" id="KW-1185">Reference proteome</keyword>
<reference evidence="4" key="1">
    <citation type="submission" date="2017-01" db="EMBL/GenBank/DDBJ databases">
        <title>Draft genome of the species Salinivibrio sharmensis.</title>
        <authorList>
            <person name="Lopez-Hermoso C."/>
            <person name="De La Haba R."/>
            <person name="Sanchez-Porro C."/>
            <person name="Ventosa A."/>
        </authorList>
    </citation>
    <scope>NUCLEOTIDE SEQUENCE [LARGE SCALE GENOMIC DNA]</scope>
    <source>
        <strain evidence="4">CBH463</strain>
    </source>
</reference>
<keyword evidence="2" id="KW-0812">Transmembrane</keyword>
<gene>
    <name evidence="3" type="ORF">BZG74_09820</name>
</gene>
<evidence type="ECO:0000313" key="4">
    <source>
        <dbReference type="Proteomes" id="UP000188627"/>
    </source>
</evidence>
<accession>A0ABX3KG21</accession>
<keyword evidence="1" id="KW-0175">Coiled coil</keyword>
<dbReference type="Proteomes" id="UP000188627">
    <property type="component" value="Unassembled WGS sequence"/>
</dbReference>
<dbReference type="EMBL" id="MUFC01000009">
    <property type="protein sequence ID" value="OOE87977.1"/>
    <property type="molecule type" value="Genomic_DNA"/>
</dbReference>
<protein>
    <recommendedName>
        <fullName evidence="5">MotA/TolQ/ExbB proton channel domain-containing protein</fullName>
    </recommendedName>
</protein>
<dbReference type="RefSeq" id="WP_077772428.1">
    <property type="nucleotide sequence ID" value="NZ_MUFC01000009.1"/>
</dbReference>
<keyword evidence="2" id="KW-0472">Membrane</keyword>
<evidence type="ECO:0000256" key="2">
    <source>
        <dbReference type="SAM" id="Phobius"/>
    </source>
</evidence>
<evidence type="ECO:0008006" key="5">
    <source>
        <dbReference type="Google" id="ProtNLM"/>
    </source>
</evidence>
<feature type="transmembrane region" description="Helical" evidence="2">
    <location>
        <begin position="253"/>
        <end position="275"/>
    </location>
</feature>
<feature type="transmembrane region" description="Helical" evidence="2">
    <location>
        <begin position="222"/>
        <end position="241"/>
    </location>
</feature>
<feature type="transmembrane region" description="Helical" evidence="2">
    <location>
        <begin position="29"/>
        <end position="51"/>
    </location>
</feature>
<feature type="coiled-coil region" evidence="1">
    <location>
        <begin position="95"/>
        <end position="144"/>
    </location>
</feature>
<name>A0ABX3KG21_9GAMM</name>
<feature type="transmembrane region" description="Helical" evidence="2">
    <location>
        <begin position="67"/>
        <end position="88"/>
    </location>
</feature>
<evidence type="ECO:0000313" key="3">
    <source>
        <dbReference type="EMBL" id="OOE87977.1"/>
    </source>
</evidence>
<comment type="caution">
    <text evidence="3">The sequence shown here is derived from an EMBL/GenBank/DDBJ whole genome shotgun (WGS) entry which is preliminary data.</text>
</comment>
<sequence>MNEHSSKDDFMEEPSEEYLKWRAERQRRFRVVLAAVPAMLGVTFGLLAVFLPNYDQLMILPGLDRDIFGLITPFMFLVSGLGVLMIYLQTGFSKKADATSEYLRYEDELRRLRNRIEHGDSASNKELELLKKEVSRLKSELDSNSSITAAIGAENKNELVSLLKREIQDESTSLASQEFLDKVKKEAATSDQTKEIEKVFSRTLERLYTETSALGRRGNLNLSLGILTTIVGLAILGYFVIEIDTVPEDKIAFIAYFIPRLSLVVLIEIFAYFFLKLYKSSLSEIKYFQNEMTNSEAKLAALKCSLMANDSEATSNVIKVLSETERNAIIEKGQTTAEIEKSKVEQQSLSTFSDKLAKALSAK</sequence>